<evidence type="ECO:0000313" key="4">
    <source>
        <dbReference type="EMBL" id="SFD25077.1"/>
    </source>
</evidence>
<dbReference type="RefSeq" id="WP_093826476.1">
    <property type="nucleotide sequence ID" value="NZ_FOLQ01000004.1"/>
</dbReference>
<dbReference type="Gene3D" id="2.40.420.20">
    <property type="match status" value="1"/>
</dbReference>
<dbReference type="OrthoDB" id="9814657at2"/>
<feature type="domain" description="CusB-like barrel-sandwich hybrid" evidence="3">
    <location>
        <begin position="86"/>
        <end position="229"/>
    </location>
</feature>
<dbReference type="Gene3D" id="6.10.140.1990">
    <property type="match status" value="1"/>
</dbReference>
<dbReference type="SUPFAM" id="SSF111369">
    <property type="entry name" value="HlyD-like secretion proteins"/>
    <property type="match status" value="1"/>
</dbReference>
<proteinExistence type="inferred from homology"/>
<evidence type="ECO:0000256" key="1">
    <source>
        <dbReference type="ARBA" id="ARBA00009477"/>
    </source>
</evidence>
<dbReference type="AlphaFoldDB" id="A0A1I1QSV2"/>
<dbReference type="PROSITE" id="PS51257">
    <property type="entry name" value="PROKAR_LIPOPROTEIN"/>
    <property type="match status" value="1"/>
</dbReference>
<dbReference type="STRING" id="662367.SAMN05216167_10499"/>
<sequence length="391" mass="43738">MKKQGINYWLVLVFSLNLTGLVSCSQSGDKTTEKPKSPAHATVRTVTISDAQFRETGIQLGSPDTLMLGETIQATGKLEAPPDHWASVHAPMGGFVRATRLVEGDFVRKGQVLAVLEHPDYVRLQQEYLQAIAKSKFEKLELNRQTELNREEVGARRKLEQSTADFETTRALLASLEAQLAQLHIPLEALRKGMISRTIPLLAPINGYVDKVNLRLGQYVGTTDELVEIVNKEHLYLELRVFENDIRSIQEGQTVRFTVSQQLGELQAKVYRVGQSFDPQTKTVPVHANLLVKDVGRLFTGSYVRATILANPRSVMALPEDALVREGNRSFVYIYQPDRQSNTYRFELVPIQTGVTQNHRTEVVLPKGMKPSSIVRQGAYFISAERAKLAG</sequence>
<evidence type="ECO:0000313" key="5">
    <source>
        <dbReference type="Proteomes" id="UP000198598"/>
    </source>
</evidence>
<evidence type="ECO:0000259" key="3">
    <source>
        <dbReference type="Pfam" id="PF25919"/>
    </source>
</evidence>
<dbReference type="GO" id="GO:0015679">
    <property type="term" value="P:plasma membrane copper ion transport"/>
    <property type="evidence" value="ECO:0007669"/>
    <property type="project" value="TreeGrafter"/>
</dbReference>
<comment type="similarity">
    <text evidence="1">Belongs to the membrane fusion protein (MFP) (TC 8.A.1) family.</text>
</comment>
<dbReference type="GO" id="GO:0022857">
    <property type="term" value="F:transmembrane transporter activity"/>
    <property type="evidence" value="ECO:0007669"/>
    <property type="project" value="InterPro"/>
</dbReference>
<dbReference type="InterPro" id="IPR030190">
    <property type="entry name" value="MacA_alpha-hairpin_sf"/>
</dbReference>
<evidence type="ECO:0000256" key="2">
    <source>
        <dbReference type="ARBA" id="ARBA00022448"/>
    </source>
</evidence>
<gene>
    <name evidence="4" type="ORF">SAMN05216167_10499</name>
</gene>
<protein>
    <submittedName>
        <fullName evidence="4">Membrane fusion protein, cobalt-zinc-cadmium efflux system</fullName>
    </submittedName>
</protein>
<dbReference type="PANTHER" id="PTHR30097">
    <property type="entry name" value="CATION EFFLUX SYSTEM PROTEIN CUSB"/>
    <property type="match status" value="1"/>
</dbReference>
<dbReference type="GO" id="GO:0060003">
    <property type="term" value="P:copper ion export"/>
    <property type="evidence" value="ECO:0007669"/>
    <property type="project" value="TreeGrafter"/>
</dbReference>
<dbReference type="NCBIfam" id="TIGR01730">
    <property type="entry name" value="RND_mfp"/>
    <property type="match status" value="1"/>
</dbReference>
<reference evidence="4 5" key="1">
    <citation type="submission" date="2016-10" db="EMBL/GenBank/DDBJ databases">
        <authorList>
            <person name="de Groot N.N."/>
        </authorList>
    </citation>
    <scope>NUCLEOTIDE SEQUENCE [LARGE SCALE GENOMIC DNA]</scope>
    <source>
        <strain evidence="4 5">DSM 26130</strain>
    </source>
</reference>
<dbReference type="GO" id="GO:1990961">
    <property type="term" value="P:xenobiotic detoxification by transmembrane export across the plasma membrane"/>
    <property type="evidence" value="ECO:0007669"/>
    <property type="project" value="InterPro"/>
</dbReference>
<keyword evidence="2" id="KW-0813">Transport</keyword>
<dbReference type="InterPro" id="IPR051909">
    <property type="entry name" value="MFP_Cation_Efflux"/>
</dbReference>
<dbReference type="PANTHER" id="PTHR30097:SF4">
    <property type="entry name" value="SLR6042 PROTEIN"/>
    <property type="match status" value="1"/>
</dbReference>
<accession>A0A1I1QSV2</accession>
<organism evidence="4 5">
    <name type="scientific">Spirosoma endophyticum</name>
    <dbReference type="NCBI Taxonomy" id="662367"/>
    <lineage>
        <taxon>Bacteria</taxon>
        <taxon>Pseudomonadati</taxon>
        <taxon>Bacteroidota</taxon>
        <taxon>Cytophagia</taxon>
        <taxon>Cytophagales</taxon>
        <taxon>Cytophagaceae</taxon>
        <taxon>Spirosoma</taxon>
    </lineage>
</organism>
<dbReference type="GO" id="GO:0019898">
    <property type="term" value="C:extrinsic component of membrane"/>
    <property type="evidence" value="ECO:0007669"/>
    <property type="project" value="InterPro"/>
</dbReference>
<dbReference type="Pfam" id="PF25919">
    <property type="entry name" value="BSH_CusB"/>
    <property type="match status" value="1"/>
</dbReference>
<dbReference type="GO" id="GO:1990195">
    <property type="term" value="C:macrolide transmembrane transporter complex"/>
    <property type="evidence" value="ECO:0007669"/>
    <property type="project" value="InterPro"/>
</dbReference>
<keyword evidence="5" id="KW-1185">Reference proteome</keyword>
<dbReference type="GO" id="GO:0030313">
    <property type="term" value="C:cell envelope"/>
    <property type="evidence" value="ECO:0007669"/>
    <property type="project" value="TreeGrafter"/>
</dbReference>
<dbReference type="Proteomes" id="UP000198598">
    <property type="component" value="Unassembled WGS sequence"/>
</dbReference>
<dbReference type="InterPro" id="IPR058790">
    <property type="entry name" value="BSH_CusB"/>
</dbReference>
<dbReference type="EMBL" id="FOLQ01000004">
    <property type="protein sequence ID" value="SFD25077.1"/>
    <property type="molecule type" value="Genomic_DNA"/>
</dbReference>
<dbReference type="Gene3D" id="2.40.30.170">
    <property type="match status" value="1"/>
</dbReference>
<dbReference type="InterPro" id="IPR006143">
    <property type="entry name" value="RND_pump_MFP"/>
</dbReference>
<name>A0A1I1QSV2_9BACT</name>